<dbReference type="AlphaFoldDB" id="A0A2T7TEW5"/>
<dbReference type="InterPro" id="IPR000794">
    <property type="entry name" value="Beta-ketoacyl_synthase"/>
</dbReference>
<dbReference type="NCBIfam" id="TIGR03150">
    <property type="entry name" value="fabF"/>
    <property type="match status" value="1"/>
</dbReference>
<evidence type="ECO:0000256" key="9">
    <source>
        <dbReference type="ARBA" id="ARBA00023160"/>
    </source>
</evidence>
<keyword evidence="19" id="KW-1185">Reference proteome</keyword>
<dbReference type="FunFam" id="3.40.47.10:FF:000029">
    <property type="entry name" value="3-oxoacyl-[acyl-carrier-protein] synthase 1"/>
    <property type="match status" value="1"/>
</dbReference>
<evidence type="ECO:0000256" key="7">
    <source>
        <dbReference type="ARBA" id="ARBA00022832"/>
    </source>
</evidence>
<evidence type="ECO:0000256" key="14">
    <source>
        <dbReference type="PIRNR" id="PIRNR000447"/>
    </source>
</evidence>
<keyword evidence="10 14" id="KW-0012">Acyltransferase</keyword>
<dbReference type="InterPro" id="IPR018201">
    <property type="entry name" value="Ketoacyl_synth_AS"/>
</dbReference>
<accession>A0A2T7TEW5</accession>
<evidence type="ECO:0000256" key="1">
    <source>
        <dbReference type="ARBA" id="ARBA00005194"/>
    </source>
</evidence>
<dbReference type="SMART" id="SM00825">
    <property type="entry name" value="PKS_KS"/>
    <property type="match status" value="1"/>
</dbReference>
<evidence type="ECO:0000256" key="3">
    <source>
        <dbReference type="ARBA" id="ARBA00012356"/>
    </source>
</evidence>
<evidence type="ECO:0000256" key="11">
    <source>
        <dbReference type="ARBA" id="ARBA00024006"/>
    </source>
</evidence>
<dbReference type="PROSITE" id="PS00606">
    <property type="entry name" value="KS3_1"/>
    <property type="match status" value="1"/>
</dbReference>
<comment type="caution">
    <text evidence="18">The sequence shown here is derived from an EMBL/GenBank/DDBJ whole genome shotgun (WGS) entry which is preliminary data.</text>
</comment>
<dbReference type="PANTHER" id="PTHR11712">
    <property type="entry name" value="POLYKETIDE SYNTHASE-RELATED"/>
    <property type="match status" value="1"/>
</dbReference>
<dbReference type="OrthoDB" id="9808669at2"/>
<evidence type="ECO:0000256" key="15">
    <source>
        <dbReference type="PIRSR" id="PIRSR000447-1"/>
    </source>
</evidence>
<dbReference type="InterPro" id="IPR020841">
    <property type="entry name" value="PKS_Beta-ketoAc_synthase_dom"/>
</dbReference>
<gene>
    <name evidence="18" type="ORF">Y717_09905</name>
</gene>
<dbReference type="InterPro" id="IPR017568">
    <property type="entry name" value="3-oxoacyl-ACP_synth-2"/>
</dbReference>
<evidence type="ECO:0000256" key="8">
    <source>
        <dbReference type="ARBA" id="ARBA00023098"/>
    </source>
</evidence>
<dbReference type="NCBIfam" id="NF005589">
    <property type="entry name" value="PRK07314.1"/>
    <property type="match status" value="1"/>
</dbReference>
<dbReference type="PANTHER" id="PTHR11712:SF336">
    <property type="entry name" value="3-OXOACYL-[ACYL-CARRIER-PROTEIN] SYNTHASE, MITOCHONDRIAL"/>
    <property type="match status" value="1"/>
</dbReference>
<keyword evidence="8" id="KW-0443">Lipid metabolism</keyword>
<evidence type="ECO:0000256" key="12">
    <source>
        <dbReference type="ARBA" id="ARBA00047318"/>
    </source>
</evidence>
<comment type="function">
    <text evidence="11 14">Involved in the type II fatty acid elongation cycle. Catalyzes the elongation of a wide range of acyl-ACP by the addition of two carbons from malonyl-ACP to an acyl acceptor. Can efficiently catalyze the conversion of palmitoleoyl-ACP (cis-hexadec-9-enoyl-ACP) to cis-vaccenoyl-ACP (cis-octadec-11-enoyl-ACP), an essential step in the thermal regulation of fatty acid composition.</text>
</comment>
<dbReference type="RefSeq" id="WP_030349709.1">
    <property type="nucleotide sequence ID" value="NZ_AZSP01000017.1"/>
</dbReference>
<evidence type="ECO:0000259" key="17">
    <source>
        <dbReference type="PROSITE" id="PS52004"/>
    </source>
</evidence>
<dbReference type="InterPro" id="IPR016039">
    <property type="entry name" value="Thiolase-like"/>
</dbReference>
<sequence length="413" mass="42022">MSGRRVVVTGLGPVTPIGVGRHEFWQAQLKGVSGIRSITRFDATGLPVRIAGEVDLPGHLAPGRREELSTDRCTQLALAAARLALEDASLDLSEENRDRVGVVLGTGAGGASSWETNARLLETAGPNRIGARSVVMSMSNSAASHIALAHGITGPSTSVGTACASGGEALSGAHQMIVSGEADVVLAGGTEAPVTPLLVSGFARTKALSTLNEEPEHASRPFSADRAGFVLAEGAAVLVLESEEHARARGADVLATLSGYGRSSDAYHVTSPHPEGAGAARAMREALRSAGWSASDISYVNAHGTGTRYNDASEARALRTVLGEAAGRTPVSSTKSMTGHSLGAAGAVEAVVCVEALLHGLVPPTVNLDVVDPELGLDVVGAEPREARLTTALSNSFAFGGHNVVLAFGAGAA</sequence>
<dbReference type="InterPro" id="IPR014030">
    <property type="entry name" value="Ketoacyl_synth_N"/>
</dbReference>
<dbReference type="Pfam" id="PF00109">
    <property type="entry name" value="ketoacyl-synt"/>
    <property type="match status" value="1"/>
</dbReference>
<organism evidence="18 19">
    <name type="scientific">Streptomyces scopuliridis RB72</name>
    <dbReference type="NCBI Taxonomy" id="1440053"/>
    <lineage>
        <taxon>Bacteria</taxon>
        <taxon>Bacillati</taxon>
        <taxon>Actinomycetota</taxon>
        <taxon>Actinomycetes</taxon>
        <taxon>Kitasatosporales</taxon>
        <taxon>Streptomycetaceae</taxon>
        <taxon>Streptomyces</taxon>
    </lineage>
</organism>
<dbReference type="Proteomes" id="UP000245992">
    <property type="component" value="Unassembled WGS sequence"/>
</dbReference>
<evidence type="ECO:0000256" key="13">
    <source>
        <dbReference type="ARBA" id="ARBA00047659"/>
    </source>
</evidence>
<dbReference type="UniPathway" id="UPA00094"/>
<reference evidence="18 19" key="1">
    <citation type="submission" date="2013-12" db="EMBL/GenBank/DDBJ databases">
        <title>Annotated genome of Streptomyces scopuliridis.</title>
        <authorList>
            <person name="Olson J.B."/>
        </authorList>
    </citation>
    <scope>NUCLEOTIDE SEQUENCE [LARGE SCALE GENOMIC DNA]</scope>
    <source>
        <strain evidence="18 19">RB72</strain>
    </source>
</reference>
<feature type="active site" description="For beta-ketoacyl synthase activity" evidence="15">
    <location>
        <position position="163"/>
    </location>
</feature>
<evidence type="ECO:0000256" key="5">
    <source>
        <dbReference type="ARBA" id="ARBA00022516"/>
    </source>
</evidence>
<comment type="pathway">
    <text evidence="1 14">Lipid metabolism; fatty acid biosynthesis.</text>
</comment>
<dbReference type="SUPFAM" id="SSF53901">
    <property type="entry name" value="Thiolase-like"/>
    <property type="match status" value="1"/>
</dbReference>
<dbReference type="CDD" id="cd00834">
    <property type="entry name" value="KAS_I_II"/>
    <property type="match status" value="1"/>
</dbReference>
<evidence type="ECO:0000313" key="18">
    <source>
        <dbReference type="EMBL" id="PVE13703.1"/>
    </source>
</evidence>
<evidence type="ECO:0000256" key="2">
    <source>
        <dbReference type="ARBA" id="ARBA00008467"/>
    </source>
</evidence>
<name>A0A2T7TEW5_9ACTN</name>
<dbReference type="Pfam" id="PF02801">
    <property type="entry name" value="Ketoacyl-synt_C"/>
    <property type="match status" value="1"/>
</dbReference>
<dbReference type="GO" id="GO:0005829">
    <property type="term" value="C:cytosol"/>
    <property type="evidence" value="ECO:0007669"/>
    <property type="project" value="TreeGrafter"/>
</dbReference>
<keyword evidence="6 14" id="KW-0808">Transferase</keyword>
<dbReference type="STRING" id="1440053.GCA_000718095_00496"/>
<dbReference type="InterPro" id="IPR014031">
    <property type="entry name" value="Ketoacyl_synth_C"/>
</dbReference>
<dbReference type="EC" id="2.3.1.179" evidence="3 14"/>
<keyword evidence="7" id="KW-0276">Fatty acid metabolism</keyword>
<evidence type="ECO:0000256" key="10">
    <source>
        <dbReference type="ARBA" id="ARBA00023315"/>
    </source>
</evidence>
<feature type="domain" description="Ketosynthase family 3 (KS3)" evidence="17">
    <location>
        <begin position="3"/>
        <end position="410"/>
    </location>
</feature>
<dbReference type="GO" id="GO:0004315">
    <property type="term" value="F:3-oxoacyl-[acyl-carrier-protein] synthase activity"/>
    <property type="evidence" value="ECO:0007669"/>
    <property type="project" value="UniProtKB-UniRule"/>
</dbReference>
<comment type="similarity">
    <text evidence="2 14 16">Belongs to the thiolase-like superfamily. Beta-ketoacyl-ACP synthases family.</text>
</comment>
<evidence type="ECO:0000256" key="4">
    <source>
        <dbReference type="ARBA" id="ARBA00014657"/>
    </source>
</evidence>
<dbReference type="Gene3D" id="3.40.47.10">
    <property type="match status" value="1"/>
</dbReference>
<keyword evidence="9 14" id="KW-0275">Fatty acid biosynthesis</keyword>
<dbReference type="FunFam" id="3.40.47.10:FF:000018">
    <property type="entry name" value="3-oxoacyl-[acyl-carrier-protein] synthase 2"/>
    <property type="match status" value="1"/>
</dbReference>
<evidence type="ECO:0000313" key="19">
    <source>
        <dbReference type="Proteomes" id="UP000245992"/>
    </source>
</evidence>
<comment type="catalytic activity">
    <reaction evidence="13 14">
        <text>a fatty acyl-[ACP] + malonyl-[ACP] + H(+) = a 3-oxoacyl-[ACP] + holo-[ACP] + CO2</text>
        <dbReference type="Rhea" id="RHEA:22836"/>
        <dbReference type="Rhea" id="RHEA-COMP:9623"/>
        <dbReference type="Rhea" id="RHEA-COMP:9685"/>
        <dbReference type="Rhea" id="RHEA-COMP:9916"/>
        <dbReference type="Rhea" id="RHEA-COMP:14125"/>
        <dbReference type="ChEBI" id="CHEBI:15378"/>
        <dbReference type="ChEBI" id="CHEBI:16526"/>
        <dbReference type="ChEBI" id="CHEBI:64479"/>
        <dbReference type="ChEBI" id="CHEBI:78449"/>
        <dbReference type="ChEBI" id="CHEBI:78776"/>
        <dbReference type="ChEBI" id="CHEBI:138651"/>
    </reaction>
</comment>
<dbReference type="EMBL" id="AZSP01000017">
    <property type="protein sequence ID" value="PVE13703.1"/>
    <property type="molecule type" value="Genomic_DNA"/>
</dbReference>
<dbReference type="PIRSF" id="PIRSF000447">
    <property type="entry name" value="KAS_II"/>
    <property type="match status" value="1"/>
</dbReference>
<comment type="catalytic activity">
    <reaction evidence="12 14">
        <text>(9Z)-hexadecenoyl-[ACP] + malonyl-[ACP] + H(+) = 3-oxo-(11Z)-octadecenoyl-[ACP] + holo-[ACP] + CO2</text>
        <dbReference type="Rhea" id="RHEA:55040"/>
        <dbReference type="Rhea" id="RHEA-COMP:9623"/>
        <dbReference type="Rhea" id="RHEA-COMP:9685"/>
        <dbReference type="Rhea" id="RHEA-COMP:10800"/>
        <dbReference type="Rhea" id="RHEA-COMP:14074"/>
        <dbReference type="ChEBI" id="CHEBI:15378"/>
        <dbReference type="ChEBI" id="CHEBI:16526"/>
        <dbReference type="ChEBI" id="CHEBI:64479"/>
        <dbReference type="ChEBI" id="CHEBI:78449"/>
        <dbReference type="ChEBI" id="CHEBI:83989"/>
        <dbReference type="ChEBI" id="CHEBI:138538"/>
        <dbReference type="EC" id="2.3.1.179"/>
    </reaction>
</comment>
<proteinExistence type="inferred from homology"/>
<dbReference type="PROSITE" id="PS52004">
    <property type="entry name" value="KS3_2"/>
    <property type="match status" value="1"/>
</dbReference>
<dbReference type="GO" id="GO:0030497">
    <property type="term" value="P:fatty acid elongation"/>
    <property type="evidence" value="ECO:0007669"/>
    <property type="project" value="UniProtKB-ARBA"/>
</dbReference>
<evidence type="ECO:0000256" key="16">
    <source>
        <dbReference type="RuleBase" id="RU003694"/>
    </source>
</evidence>
<keyword evidence="5 14" id="KW-0444">Lipid biosynthesis</keyword>
<protein>
    <recommendedName>
        <fullName evidence="4 14">3-oxoacyl-[acyl-carrier-protein] synthase 2</fullName>
        <ecNumber evidence="3 14">2.3.1.179</ecNumber>
    </recommendedName>
</protein>
<evidence type="ECO:0000256" key="6">
    <source>
        <dbReference type="ARBA" id="ARBA00022679"/>
    </source>
</evidence>